<feature type="compositionally biased region" description="Basic residues" evidence="1">
    <location>
        <begin position="90"/>
        <end position="120"/>
    </location>
</feature>
<dbReference type="AlphaFoldDB" id="A0A512MFW3"/>
<name>A0A512MFW3_9BACT</name>
<dbReference type="Proteomes" id="UP000321577">
    <property type="component" value="Unassembled WGS sequence"/>
</dbReference>
<dbReference type="RefSeq" id="WP_146854664.1">
    <property type="nucleotide sequence ID" value="NZ_BKAG01000054.1"/>
</dbReference>
<feature type="compositionally biased region" description="Low complexity" evidence="1">
    <location>
        <begin position="121"/>
        <end position="131"/>
    </location>
</feature>
<evidence type="ECO:0000313" key="3">
    <source>
        <dbReference type="Proteomes" id="UP000321577"/>
    </source>
</evidence>
<accession>A0A512MFW3</accession>
<feature type="region of interest" description="Disordered" evidence="1">
    <location>
        <begin position="77"/>
        <end position="131"/>
    </location>
</feature>
<proteinExistence type="predicted"/>
<sequence>MKTRARTSTKSQNLSADFGAQLHAIKEDLSKMMTLLQNKWGEIRRDTHPGETVSELVKKTGLDQTWNGIKEAAASTVQPWLGSSSPAPKRATKKRSTAARAKTAAKKAVKAARKTARKAVTRATTATKKRR</sequence>
<gene>
    <name evidence="2" type="ORF">BGE01nite_49000</name>
</gene>
<reference evidence="2 3" key="1">
    <citation type="submission" date="2019-07" db="EMBL/GenBank/DDBJ databases">
        <title>Whole genome shotgun sequence of Brevifollis gellanilyticus NBRC 108608.</title>
        <authorList>
            <person name="Hosoyama A."/>
            <person name="Uohara A."/>
            <person name="Ohji S."/>
            <person name="Ichikawa N."/>
        </authorList>
    </citation>
    <scope>NUCLEOTIDE SEQUENCE [LARGE SCALE GENOMIC DNA]</scope>
    <source>
        <strain evidence="2 3">NBRC 108608</strain>
    </source>
</reference>
<protein>
    <submittedName>
        <fullName evidence="2">Uncharacterized protein</fullName>
    </submittedName>
</protein>
<organism evidence="2 3">
    <name type="scientific">Brevifollis gellanilyticus</name>
    <dbReference type="NCBI Taxonomy" id="748831"/>
    <lineage>
        <taxon>Bacteria</taxon>
        <taxon>Pseudomonadati</taxon>
        <taxon>Verrucomicrobiota</taxon>
        <taxon>Verrucomicrobiia</taxon>
        <taxon>Verrucomicrobiales</taxon>
        <taxon>Verrucomicrobiaceae</taxon>
    </lineage>
</organism>
<evidence type="ECO:0000313" key="2">
    <source>
        <dbReference type="EMBL" id="GEP45609.1"/>
    </source>
</evidence>
<dbReference type="EMBL" id="BKAG01000054">
    <property type="protein sequence ID" value="GEP45609.1"/>
    <property type="molecule type" value="Genomic_DNA"/>
</dbReference>
<feature type="compositionally biased region" description="Polar residues" evidence="1">
    <location>
        <begin position="77"/>
        <end position="86"/>
    </location>
</feature>
<keyword evidence="3" id="KW-1185">Reference proteome</keyword>
<comment type="caution">
    <text evidence="2">The sequence shown here is derived from an EMBL/GenBank/DDBJ whole genome shotgun (WGS) entry which is preliminary data.</text>
</comment>
<evidence type="ECO:0000256" key="1">
    <source>
        <dbReference type="SAM" id="MobiDB-lite"/>
    </source>
</evidence>